<keyword evidence="3" id="KW-0964">Secreted</keyword>
<dbReference type="FunFam" id="2.60.120.260:FF:000031">
    <property type="entry name" value="DUF642 family protein"/>
    <property type="match status" value="1"/>
</dbReference>
<keyword evidence="2" id="KW-0134">Cell wall</keyword>
<reference evidence="8 9" key="1">
    <citation type="submission" date="2024-06" db="EMBL/GenBank/DDBJ databases">
        <title>A chromosome level genome sequence of Diviner's sage (Salvia divinorum).</title>
        <authorList>
            <person name="Ford S.A."/>
            <person name="Ro D.-K."/>
            <person name="Ness R.W."/>
            <person name="Phillips M.A."/>
        </authorList>
    </citation>
    <scope>NUCLEOTIDE SEQUENCE [LARGE SCALE GENOMIC DNA]</scope>
    <source>
        <strain evidence="8">SAF-2024a</strain>
        <tissue evidence="8">Leaf</tissue>
    </source>
</reference>
<dbReference type="InterPro" id="IPR008979">
    <property type="entry name" value="Galactose-bd-like_sf"/>
</dbReference>
<dbReference type="EMBL" id="JBEAFC010000008">
    <property type="protein sequence ID" value="KAL1545239.1"/>
    <property type="molecule type" value="Genomic_DNA"/>
</dbReference>
<dbReference type="Pfam" id="PF04862">
    <property type="entry name" value="DUF642"/>
    <property type="match status" value="2"/>
</dbReference>
<evidence type="ECO:0000256" key="4">
    <source>
        <dbReference type="ARBA" id="ARBA00022729"/>
    </source>
</evidence>
<dbReference type="Proteomes" id="UP001567538">
    <property type="component" value="Unassembled WGS sequence"/>
</dbReference>
<dbReference type="PANTHER" id="PTHR31265">
    <property type="entry name" value="OS02G0527500 PROTEIN-RELATED"/>
    <property type="match status" value="1"/>
</dbReference>
<dbReference type="AlphaFoldDB" id="A0ABD1GM71"/>
<evidence type="ECO:0000256" key="3">
    <source>
        <dbReference type="ARBA" id="ARBA00022525"/>
    </source>
</evidence>
<feature type="chain" id="PRO_5044834420" description="DUF642 domain-containing protein" evidence="6">
    <location>
        <begin position="20"/>
        <end position="355"/>
    </location>
</feature>
<evidence type="ECO:0000256" key="6">
    <source>
        <dbReference type="SAM" id="SignalP"/>
    </source>
</evidence>
<dbReference type="InterPro" id="IPR006946">
    <property type="entry name" value="DGR2-like_dom"/>
</dbReference>
<keyword evidence="4 6" id="KW-0732">Signal</keyword>
<feature type="domain" description="DUF642" evidence="7">
    <location>
        <begin position="29"/>
        <end position="171"/>
    </location>
</feature>
<evidence type="ECO:0000259" key="7">
    <source>
        <dbReference type="Pfam" id="PF04862"/>
    </source>
</evidence>
<keyword evidence="5" id="KW-0325">Glycoprotein</keyword>
<evidence type="ECO:0000256" key="2">
    <source>
        <dbReference type="ARBA" id="ARBA00022512"/>
    </source>
</evidence>
<feature type="signal peptide" evidence="6">
    <location>
        <begin position="1"/>
        <end position="19"/>
    </location>
</feature>
<comment type="caution">
    <text evidence="8">The sequence shown here is derived from an EMBL/GenBank/DDBJ whole genome shotgun (WGS) entry which is preliminary data.</text>
</comment>
<name>A0ABD1GM71_SALDI</name>
<accession>A0ABD1GM71</accession>
<dbReference type="SUPFAM" id="SSF49785">
    <property type="entry name" value="Galactose-binding domain-like"/>
    <property type="match status" value="1"/>
</dbReference>
<proteinExistence type="predicted"/>
<dbReference type="InterPro" id="IPR052437">
    <property type="entry name" value="Pectin_Meth_Modulator"/>
</dbReference>
<keyword evidence="9" id="KW-1185">Reference proteome</keyword>
<protein>
    <recommendedName>
        <fullName evidence="7">DUF642 domain-containing protein</fullName>
    </recommendedName>
</protein>
<organism evidence="8 9">
    <name type="scientific">Salvia divinorum</name>
    <name type="common">Maria pastora</name>
    <name type="synonym">Diviner's sage</name>
    <dbReference type="NCBI Taxonomy" id="28513"/>
    <lineage>
        <taxon>Eukaryota</taxon>
        <taxon>Viridiplantae</taxon>
        <taxon>Streptophyta</taxon>
        <taxon>Embryophyta</taxon>
        <taxon>Tracheophyta</taxon>
        <taxon>Spermatophyta</taxon>
        <taxon>Magnoliopsida</taxon>
        <taxon>eudicotyledons</taxon>
        <taxon>Gunneridae</taxon>
        <taxon>Pentapetalae</taxon>
        <taxon>asterids</taxon>
        <taxon>lamiids</taxon>
        <taxon>Lamiales</taxon>
        <taxon>Lamiaceae</taxon>
        <taxon>Nepetoideae</taxon>
        <taxon>Mentheae</taxon>
        <taxon>Salviinae</taxon>
        <taxon>Salvia</taxon>
        <taxon>Salvia subgen. Calosphace</taxon>
    </lineage>
</organism>
<evidence type="ECO:0000313" key="9">
    <source>
        <dbReference type="Proteomes" id="UP001567538"/>
    </source>
</evidence>
<dbReference type="PANTHER" id="PTHR31265:SF2">
    <property type="entry name" value="F17A17.37 PROTEIN"/>
    <property type="match status" value="1"/>
</dbReference>
<sequence length="355" mass="38069">MAMKMCFLLFVCSVNAVFAIAPPAPPLDGLLPNGNFKEQPKAQDINKTVLQGKNALPKWEINGTVEYISGSHGVRLDNGASISQTVPVKNGSVYALTLGASRTCAQDEVLRVSVAGQTGDLPLQTLYSSNGGDTYAWGFRAYSNSVNLSFQNPGTQEDPACGPLLDAVAIKELFPPRPTFVNLVKNTGFEEGPHVLTNSSHGVLLSPKQVDLTSPLPGWIIESSKAVKFIDSDHFNVPYGRAAVELVAGRESAIAQIIRTVPNKTYTLSFVAGDCKNGCHGSMMVEAYAAQEAMKAAFKSQGKGNFSTYSFQFTAESNRTTLTFFSSFYHTKINDAGTLCGPLLDQVRVCPAAII</sequence>
<evidence type="ECO:0000256" key="5">
    <source>
        <dbReference type="ARBA" id="ARBA00023180"/>
    </source>
</evidence>
<feature type="domain" description="DUF642" evidence="7">
    <location>
        <begin position="183"/>
        <end position="349"/>
    </location>
</feature>
<dbReference type="Gene3D" id="2.60.120.260">
    <property type="entry name" value="Galactose-binding domain-like"/>
    <property type="match status" value="1"/>
</dbReference>
<comment type="subcellular location">
    <subcellularLocation>
        <location evidence="1">Secreted</location>
        <location evidence="1">Cell wall</location>
    </subcellularLocation>
</comment>
<evidence type="ECO:0000313" key="8">
    <source>
        <dbReference type="EMBL" id="KAL1545239.1"/>
    </source>
</evidence>
<gene>
    <name evidence="8" type="ORF">AAHA92_21986</name>
</gene>
<evidence type="ECO:0000256" key="1">
    <source>
        <dbReference type="ARBA" id="ARBA00004191"/>
    </source>
</evidence>